<evidence type="ECO:0000256" key="2">
    <source>
        <dbReference type="SAM" id="Phobius"/>
    </source>
</evidence>
<reference evidence="3" key="2">
    <citation type="submission" date="2020-02" db="EMBL/GenBank/DDBJ databases">
        <authorList>
            <person name="Gilchrist C.L.M."/>
            <person name="Chooi Y.-H."/>
        </authorList>
    </citation>
    <scope>NUCLEOTIDE SEQUENCE</scope>
    <source>
        <strain evidence="3">MST-FP2251</strain>
    </source>
</reference>
<sequence>MESALPYSPRPSHSYTSTPLTLQNCLTNEGCDIQNTPEEIPRGGGIRHEQHPSPGRTYLYISRLGQHIFRNQTGRHPHTSEQPILPQSSTAERTGSNYATGVLNGHIGQQPASEPTHWRDLAFAVSNSHLRSELHILLIFMILILAIVLSHSLIRFSMSVLRGIRTGGARNIPSRIGPNGYAQLERPIHVTLAGDEEILTENTGPIQEKVPPPPPAYGLWRSSVRINPDLLYWQRVNNTTHSLPKHPNPIQEESTNKPSPPRPPSYTSDNGIDYVIDAQPRLFAHHPTPEESGP</sequence>
<dbReference type="AlphaFoldDB" id="A0AAD4CAX9"/>
<dbReference type="Proteomes" id="UP001194746">
    <property type="component" value="Unassembled WGS sequence"/>
</dbReference>
<feature type="transmembrane region" description="Helical" evidence="2">
    <location>
        <begin position="134"/>
        <end position="154"/>
    </location>
</feature>
<keyword evidence="2" id="KW-0812">Transmembrane</keyword>
<evidence type="ECO:0000256" key="1">
    <source>
        <dbReference type="SAM" id="MobiDB-lite"/>
    </source>
</evidence>
<keyword evidence="2" id="KW-0472">Membrane</keyword>
<organism evidence="3 4">
    <name type="scientific">Aspergillus nanangensis</name>
    <dbReference type="NCBI Taxonomy" id="2582783"/>
    <lineage>
        <taxon>Eukaryota</taxon>
        <taxon>Fungi</taxon>
        <taxon>Dikarya</taxon>
        <taxon>Ascomycota</taxon>
        <taxon>Pezizomycotina</taxon>
        <taxon>Eurotiomycetes</taxon>
        <taxon>Eurotiomycetidae</taxon>
        <taxon>Eurotiales</taxon>
        <taxon>Aspergillaceae</taxon>
        <taxon>Aspergillus</taxon>
        <taxon>Aspergillus subgen. Circumdati</taxon>
    </lineage>
</organism>
<keyword evidence="4" id="KW-1185">Reference proteome</keyword>
<proteinExistence type="predicted"/>
<accession>A0AAD4CAX9</accession>
<reference evidence="3" key="1">
    <citation type="journal article" date="2019" name="Beilstein J. Org. Chem.">
        <title>Nanangenines: drimane sesquiterpenoids as the dominant metabolite cohort of a novel Australian fungus, Aspergillus nanangensis.</title>
        <authorList>
            <person name="Lacey H.J."/>
            <person name="Gilchrist C.L.M."/>
            <person name="Crombie A."/>
            <person name="Kalaitzis J.A."/>
            <person name="Vuong D."/>
            <person name="Rutledge P.J."/>
            <person name="Turner P."/>
            <person name="Pitt J.I."/>
            <person name="Lacey E."/>
            <person name="Chooi Y.H."/>
            <person name="Piggott A.M."/>
        </authorList>
    </citation>
    <scope>NUCLEOTIDE SEQUENCE</scope>
    <source>
        <strain evidence="3">MST-FP2251</strain>
    </source>
</reference>
<protein>
    <submittedName>
        <fullName evidence="3">Uncharacterized protein</fullName>
    </submittedName>
</protein>
<feature type="region of interest" description="Disordered" evidence="1">
    <location>
        <begin position="241"/>
        <end position="294"/>
    </location>
</feature>
<evidence type="ECO:0000313" key="4">
    <source>
        <dbReference type="Proteomes" id="UP001194746"/>
    </source>
</evidence>
<dbReference type="EMBL" id="VCAU01000184">
    <property type="protein sequence ID" value="KAF9883110.1"/>
    <property type="molecule type" value="Genomic_DNA"/>
</dbReference>
<feature type="region of interest" description="Disordered" evidence="1">
    <location>
        <begin position="73"/>
        <end position="93"/>
    </location>
</feature>
<gene>
    <name evidence="3" type="ORF">FE257_004089</name>
</gene>
<keyword evidence="2" id="KW-1133">Transmembrane helix</keyword>
<evidence type="ECO:0000313" key="3">
    <source>
        <dbReference type="EMBL" id="KAF9883110.1"/>
    </source>
</evidence>
<comment type="caution">
    <text evidence="3">The sequence shown here is derived from an EMBL/GenBank/DDBJ whole genome shotgun (WGS) entry which is preliminary data.</text>
</comment>
<name>A0AAD4CAX9_ASPNN</name>
<feature type="region of interest" description="Disordered" evidence="1">
    <location>
        <begin position="33"/>
        <end position="53"/>
    </location>
</feature>